<keyword evidence="2" id="KW-1185">Reference proteome</keyword>
<comment type="caution">
    <text evidence="1">The sequence shown here is derived from an EMBL/GenBank/DDBJ whole genome shotgun (WGS) entry which is preliminary data.</text>
</comment>
<dbReference type="AlphaFoldDB" id="A0A8X6P4K9"/>
<accession>A0A8X6P4K9</accession>
<organism evidence="1 2">
    <name type="scientific">Nephila pilipes</name>
    <name type="common">Giant wood spider</name>
    <name type="synonym">Nephila maculata</name>
    <dbReference type="NCBI Taxonomy" id="299642"/>
    <lineage>
        <taxon>Eukaryota</taxon>
        <taxon>Metazoa</taxon>
        <taxon>Ecdysozoa</taxon>
        <taxon>Arthropoda</taxon>
        <taxon>Chelicerata</taxon>
        <taxon>Arachnida</taxon>
        <taxon>Araneae</taxon>
        <taxon>Araneomorphae</taxon>
        <taxon>Entelegynae</taxon>
        <taxon>Araneoidea</taxon>
        <taxon>Nephilidae</taxon>
        <taxon>Nephila</taxon>
    </lineage>
</organism>
<reference evidence="1" key="1">
    <citation type="submission" date="2020-08" db="EMBL/GenBank/DDBJ databases">
        <title>Multicomponent nature underlies the extraordinary mechanical properties of spider dragline silk.</title>
        <authorList>
            <person name="Kono N."/>
            <person name="Nakamura H."/>
            <person name="Mori M."/>
            <person name="Yoshida Y."/>
            <person name="Ohtoshi R."/>
            <person name="Malay A.D."/>
            <person name="Moran D.A.P."/>
            <person name="Tomita M."/>
            <person name="Numata K."/>
            <person name="Arakawa K."/>
        </authorList>
    </citation>
    <scope>NUCLEOTIDE SEQUENCE</scope>
</reference>
<protein>
    <submittedName>
        <fullName evidence="1">Uncharacterized protein</fullName>
    </submittedName>
</protein>
<evidence type="ECO:0000313" key="1">
    <source>
        <dbReference type="EMBL" id="GFT51278.1"/>
    </source>
</evidence>
<sequence length="87" mass="9777">MPGNSRNLWAIISVHLAAEMSCFQTRAFAGFAVDAECKLHTGRHFLRPESLYSIFHSRLRTVNKMKETDKNLPCVQLVSSTHLSGSE</sequence>
<evidence type="ECO:0000313" key="2">
    <source>
        <dbReference type="Proteomes" id="UP000887013"/>
    </source>
</evidence>
<gene>
    <name evidence="1" type="ORF">NPIL_213771</name>
</gene>
<proteinExistence type="predicted"/>
<dbReference type="EMBL" id="BMAW01065638">
    <property type="protein sequence ID" value="GFT51278.1"/>
    <property type="molecule type" value="Genomic_DNA"/>
</dbReference>
<name>A0A8X6P4K9_NEPPI</name>
<dbReference type="Proteomes" id="UP000887013">
    <property type="component" value="Unassembled WGS sequence"/>
</dbReference>